<dbReference type="SUPFAM" id="SSF55785">
    <property type="entry name" value="PYP-like sensor domain (PAS domain)"/>
    <property type="match status" value="1"/>
</dbReference>
<keyword evidence="1" id="KW-1133">Transmembrane helix</keyword>
<dbReference type="SMART" id="SM00267">
    <property type="entry name" value="GGDEF"/>
    <property type="match status" value="1"/>
</dbReference>
<evidence type="ECO:0000256" key="1">
    <source>
        <dbReference type="SAM" id="Phobius"/>
    </source>
</evidence>
<dbReference type="InterPro" id="IPR001633">
    <property type="entry name" value="EAL_dom"/>
</dbReference>
<evidence type="ECO:0000259" key="3">
    <source>
        <dbReference type="PROSITE" id="PS50883"/>
    </source>
</evidence>
<dbReference type="PANTHER" id="PTHR44757:SF4">
    <property type="entry name" value="DIGUANYLATE CYCLASE DGCE-RELATED"/>
    <property type="match status" value="1"/>
</dbReference>
<dbReference type="PROSITE" id="PS50883">
    <property type="entry name" value="EAL"/>
    <property type="match status" value="1"/>
</dbReference>
<accession>A0ABQ6H671</accession>
<dbReference type="InterPro" id="IPR029787">
    <property type="entry name" value="Nucleotide_cyclase"/>
</dbReference>
<dbReference type="PROSITE" id="PS50887">
    <property type="entry name" value="GGDEF"/>
    <property type="match status" value="1"/>
</dbReference>
<sequence>MSFSLSQKITAASVVIAIVLSLIIGLFINHQMTIQRSIDAEKSQVVARQISSRLAYFAQSGELALEEIVRNWPENHPNLEQWFTKLSLSILSILPEFERVWFINHQFQLQWHVPAMAMESINTIDLDISELSSDQVSLSKPFLLTDGAQAIAIVKPVLKQDKIYGWVLGVINIEASLSKLVSENLSHSYGFTMVDGENSLYQHGTLENAKHIVAHQIQFVDRSLSIELGLKSTSKVQSNYVIIGIFTVFFLMLLCRMALSNWFKALYSHRQFKAASDASLDGLLIFTKVDDEYQLKELNAVAKDMLMLEQYPCHNFNQLLALLGVIHQELASTALVQLAQGLCFDRSIAVKTHNPALTYIKLQVVKTHNGIAVTVRDISLRKQAEYDLKDREAKYRRLVEGLHGYFLYSTNAKGEPDFVSAAITAILGYQASEFIEQYRQIFPPTILNSQRNEVLKELQKGLIPEPYLLECKNVDGDIRLLEFTESPVMIDNKLTKIEGIAKDVTEDKALVDKVTFQAEHDFLTGLYNRYAFDDLLKDAVNQIERHQTDVTLSYIDLDQFKVVNDTCGHIAGDELLKQLGQLITDNIDEQHLVARLGGDEFGIIFIDCNIEQTQQALKLLLKKMNDFRFVWQDQVFQISASVGVTVVNASTSAQELMKQADVACYAAKDAGRNRINLYSVQDAELNHLEAGIGWVSRIQQALDENRFALYVQKIEAIGQHAREGLHYEVLLRMLDHDGELVSPAQFIPAAERFSLMTAIDKWVVKHVLWQLKHSPELLETTNKCAINLSGTSIIDEGFAEEIIEQLTFLNIPADKICFELTETAVITKLSHANVFIEKLRNFGCNFALDDFGVGMCSFAYLKNLPVDIIKIDGSFVKNICHDSENKAIVRAINDIAKALGKKTVAEFVGDQATKTLLADIGINYAQGYAIAKPVPLIDIKDDLTEHLNQDINVA</sequence>
<dbReference type="RefSeq" id="WP_284207739.1">
    <property type="nucleotide sequence ID" value="NZ_BSSU01000008.1"/>
</dbReference>
<evidence type="ECO:0000313" key="5">
    <source>
        <dbReference type="EMBL" id="GLX82381.1"/>
    </source>
</evidence>
<evidence type="ECO:0008006" key="7">
    <source>
        <dbReference type="Google" id="ProtNLM"/>
    </source>
</evidence>
<feature type="transmembrane region" description="Helical" evidence="1">
    <location>
        <begin position="6"/>
        <end position="28"/>
    </location>
</feature>
<dbReference type="SMART" id="SM00052">
    <property type="entry name" value="EAL"/>
    <property type="match status" value="1"/>
</dbReference>
<name>A0ABQ6H671_9GAMM</name>
<dbReference type="Proteomes" id="UP001157133">
    <property type="component" value="Unassembled WGS sequence"/>
</dbReference>
<protein>
    <recommendedName>
        <fullName evidence="7">EAL domain-containing protein</fullName>
    </recommendedName>
</protein>
<evidence type="ECO:0000259" key="4">
    <source>
        <dbReference type="PROSITE" id="PS50887"/>
    </source>
</evidence>
<keyword evidence="1" id="KW-0472">Membrane</keyword>
<dbReference type="SUPFAM" id="SSF141868">
    <property type="entry name" value="EAL domain-like"/>
    <property type="match status" value="1"/>
</dbReference>
<dbReference type="Pfam" id="PF00990">
    <property type="entry name" value="GGDEF"/>
    <property type="match status" value="1"/>
</dbReference>
<evidence type="ECO:0000259" key="2">
    <source>
        <dbReference type="PROSITE" id="PS50112"/>
    </source>
</evidence>
<dbReference type="InterPro" id="IPR035965">
    <property type="entry name" value="PAS-like_dom_sf"/>
</dbReference>
<dbReference type="CDD" id="cd01949">
    <property type="entry name" value="GGDEF"/>
    <property type="match status" value="1"/>
</dbReference>
<dbReference type="NCBIfam" id="TIGR00254">
    <property type="entry name" value="GGDEF"/>
    <property type="match status" value="1"/>
</dbReference>
<reference evidence="5 6" key="1">
    <citation type="submission" date="2023-03" db="EMBL/GenBank/DDBJ databases">
        <title>Draft genome sequence of Thalassotalea eurytherma JCM 18482T.</title>
        <authorList>
            <person name="Sawabe T."/>
        </authorList>
    </citation>
    <scope>NUCLEOTIDE SEQUENCE [LARGE SCALE GENOMIC DNA]</scope>
    <source>
        <strain evidence="5 6">JCM 18482</strain>
    </source>
</reference>
<feature type="transmembrane region" description="Helical" evidence="1">
    <location>
        <begin position="240"/>
        <end position="263"/>
    </location>
</feature>
<dbReference type="InterPro" id="IPR043128">
    <property type="entry name" value="Rev_trsase/Diguanyl_cyclase"/>
</dbReference>
<gene>
    <name evidence="5" type="ORF">theurythT_18330</name>
</gene>
<proteinExistence type="predicted"/>
<dbReference type="InterPro" id="IPR000014">
    <property type="entry name" value="PAS"/>
</dbReference>
<dbReference type="PANTHER" id="PTHR44757">
    <property type="entry name" value="DIGUANYLATE CYCLASE DGCP"/>
    <property type="match status" value="1"/>
</dbReference>
<dbReference type="Gene3D" id="3.30.70.270">
    <property type="match status" value="1"/>
</dbReference>
<organism evidence="5 6">
    <name type="scientific">Thalassotalea eurytherma</name>
    <dbReference type="NCBI Taxonomy" id="1144278"/>
    <lineage>
        <taxon>Bacteria</taxon>
        <taxon>Pseudomonadati</taxon>
        <taxon>Pseudomonadota</taxon>
        <taxon>Gammaproteobacteria</taxon>
        <taxon>Alteromonadales</taxon>
        <taxon>Colwelliaceae</taxon>
        <taxon>Thalassotalea</taxon>
    </lineage>
</organism>
<dbReference type="Pfam" id="PF00563">
    <property type="entry name" value="EAL"/>
    <property type="match status" value="1"/>
</dbReference>
<dbReference type="Gene3D" id="3.30.450.20">
    <property type="entry name" value="PAS domain"/>
    <property type="match status" value="1"/>
</dbReference>
<evidence type="ECO:0000313" key="6">
    <source>
        <dbReference type="Proteomes" id="UP001157133"/>
    </source>
</evidence>
<keyword evidence="1" id="KW-0812">Transmembrane</keyword>
<feature type="domain" description="GGDEF" evidence="4">
    <location>
        <begin position="548"/>
        <end position="680"/>
    </location>
</feature>
<feature type="domain" description="EAL" evidence="3">
    <location>
        <begin position="691"/>
        <end position="947"/>
    </location>
</feature>
<dbReference type="EMBL" id="BSSU01000008">
    <property type="protein sequence ID" value="GLX82381.1"/>
    <property type="molecule type" value="Genomic_DNA"/>
</dbReference>
<dbReference type="CDD" id="cd01948">
    <property type="entry name" value="EAL"/>
    <property type="match status" value="1"/>
</dbReference>
<dbReference type="Gene3D" id="3.20.20.450">
    <property type="entry name" value="EAL domain"/>
    <property type="match status" value="1"/>
</dbReference>
<dbReference type="PROSITE" id="PS50112">
    <property type="entry name" value="PAS"/>
    <property type="match status" value="1"/>
</dbReference>
<feature type="domain" description="PAS" evidence="2">
    <location>
        <begin position="391"/>
        <end position="461"/>
    </location>
</feature>
<keyword evidence="6" id="KW-1185">Reference proteome</keyword>
<comment type="caution">
    <text evidence="5">The sequence shown here is derived from an EMBL/GenBank/DDBJ whole genome shotgun (WGS) entry which is preliminary data.</text>
</comment>
<dbReference type="InterPro" id="IPR052155">
    <property type="entry name" value="Biofilm_reg_signaling"/>
</dbReference>
<dbReference type="InterPro" id="IPR000160">
    <property type="entry name" value="GGDEF_dom"/>
</dbReference>
<dbReference type="SUPFAM" id="SSF55073">
    <property type="entry name" value="Nucleotide cyclase"/>
    <property type="match status" value="1"/>
</dbReference>
<dbReference type="NCBIfam" id="TIGR00229">
    <property type="entry name" value="sensory_box"/>
    <property type="match status" value="1"/>
</dbReference>
<dbReference type="InterPro" id="IPR035919">
    <property type="entry name" value="EAL_sf"/>
</dbReference>